<keyword evidence="1" id="KW-0614">Plasmid</keyword>
<protein>
    <submittedName>
        <fullName evidence="1">Uncharacterized protein</fullName>
    </submittedName>
</protein>
<geneLocation type="plasmid" evidence="2">
    <name>psv326-1</name>
</geneLocation>
<evidence type="ECO:0000313" key="1">
    <source>
        <dbReference type="EMBL" id="QLJ53518.1"/>
    </source>
</evidence>
<evidence type="ECO:0000313" key="2">
    <source>
        <dbReference type="Proteomes" id="UP000510821"/>
    </source>
</evidence>
<accession>A0A7D6BMP6</accession>
<dbReference type="AlphaFoldDB" id="A0A7D6BMP6"/>
<dbReference type="EMBL" id="CP058999">
    <property type="protein sequence ID" value="QLJ53518.1"/>
    <property type="molecule type" value="Genomic_DNA"/>
</dbReference>
<gene>
    <name evidence="1" type="ORF">Sv326_1343</name>
</gene>
<dbReference type="Proteomes" id="UP000510821">
    <property type="component" value="Plasmid pSv326-1"/>
</dbReference>
<proteinExistence type="predicted"/>
<organism evidence="1 2">
    <name type="scientific">Fermentimicrarchaeum limneticum</name>
    <dbReference type="NCBI Taxonomy" id="2795018"/>
    <lineage>
        <taxon>Archaea</taxon>
        <taxon>Candidatus Micrarchaeota</taxon>
        <taxon>Candidatus Fermentimicrarchaeales</taxon>
        <taxon>Candidatus Fermentimicrarchaeaceae</taxon>
        <taxon>Candidatus Fermentimicrarchaeum</taxon>
    </lineage>
</organism>
<dbReference type="KEGG" id="flt:Sv326_1343"/>
<sequence length="215" mass="25313">MNDLTEITQKEKITQNCIKLRLNPEDFILPDCFGSDERHSYEACGNCNASKSCWEERVSRLKPNEKIKQKGEIIPSTPSHEVLTEVRDAMSVIKSIKPYSREWNTLRDVLIDMRMQTEAQAISKTREDEKKIWINGIEKIVKQRDYYVNKYDGKESEVRKSERHLAMQEVREWLKIALYYYATPRTLHFILEQFDKKFGVAESRVRRGKPPLGVK</sequence>
<name>A0A7D6BMP6_FERL1</name>
<reference evidence="2" key="1">
    <citation type="submission" date="2020-07" db="EMBL/GenBank/DDBJ databases">
        <title>Metabolic diversity and evolutionary history of the archaeal phylum ###Micrarchaeota### uncovered from a freshwater lake metagenome.</title>
        <authorList>
            <person name="Kadnikov V.V."/>
            <person name="Savvichev A.S."/>
            <person name="Mardanov A.V."/>
            <person name="Beletsky A.V."/>
            <person name="Chupakov A.V."/>
            <person name="Kokryatskaya N.M."/>
            <person name="Pimenov N.V."/>
            <person name="Ravin N.V."/>
        </authorList>
    </citation>
    <scope>NUCLEOTIDE SEQUENCE [LARGE SCALE GENOMIC DNA]</scope>
    <source>
        <plasmid evidence="2">psv326-1</plasmid>
    </source>
</reference>